<proteinExistence type="inferred from homology"/>
<evidence type="ECO:0000313" key="4">
    <source>
        <dbReference type="EMBL" id="MBK8889972.1"/>
    </source>
</evidence>
<evidence type="ECO:0000313" key="5">
    <source>
        <dbReference type="Proteomes" id="UP000808146"/>
    </source>
</evidence>
<dbReference type="GO" id="GO:0016787">
    <property type="term" value="F:hydrolase activity"/>
    <property type="evidence" value="ECO:0007669"/>
    <property type="project" value="UniProtKB-KW"/>
</dbReference>
<dbReference type="EMBL" id="JADKBR010000004">
    <property type="protein sequence ID" value="MBK8889972.1"/>
    <property type="molecule type" value="Genomic_DNA"/>
</dbReference>
<dbReference type="InterPro" id="IPR000286">
    <property type="entry name" value="HDACs"/>
</dbReference>
<dbReference type="PANTHER" id="PTHR10625:SF19">
    <property type="entry name" value="HISTONE DEACETYLASE 12"/>
    <property type="match status" value="1"/>
</dbReference>
<comment type="caution">
    <text evidence="4">The sequence shown here is derived from an EMBL/GenBank/DDBJ whole genome shotgun (WGS) entry which is preliminary data.</text>
</comment>
<evidence type="ECO:0000256" key="2">
    <source>
        <dbReference type="ARBA" id="ARBA00022801"/>
    </source>
</evidence>
<dbReference type="InterPro" id="IPR044150">
    <property type="entry name" value="HDAC_classIV"/>
</dbReference>
<dbReference type="InterPro" id="IPR023801">
    <property type="entry name" value="His_deacetylse_dom"/>
</dbReference>
<dbReference type="AlphaFoldDB" id="A0A9D7LLD5"/>
<dbReference type="PRINTS" id="PR01270">
    <property type="entry name" value="HDASUPER"/>
</dbReference>
<comment type="similarity">
    <text evidence="1">Belongs to the histone deacetylase family.</text>
</comment>
<dbReference type="CDD" id="cd09993">
    <property type="entry name" value="HDAC_classIV"/>
    <property type="match status" value="1"/>
</dbReference>
<dbReference type="Pfam" id="PF00850">
    <property type="entry name" value="Hist_deacetyl"/>
    <property type="match status" value="1"/>
</dbReference>
<dbReference type="GO" id="GO:0040029">
    <property type="term" value="P:epigenetic regulation of gene expression"/>
    <property type="evidence" value="ECO:0007669"/>
    <property type="project" value="TreeGrafter"/>
</dbReference>
<dbReference type="Gene3D" id="3.40.800.20">
    <property type="entry name" value="Histone deacetylase domain"/>
    <property type="match status" value="1"/>
</dbReference>
<sequence length="300" mass="32808">MDLFYTDVFVLPLPPGHRFPMEKYARLRAELLASREFSENDFHLPHAASDEELARAHDPDYIRQVCCGQLPERAQKAIGFPWSPGMVERSRRSAGATICACRSALRSGAVSANLAGGTHHAFRDRGEGFCVFNDAAVAARAMQAEGRAERVLIVDCDVHQGNGTASILAGDDRVFTFSIHGARNFPFTKEASDLDIELPDGCTDDAYRTRLAEGLDTAFDLARPDLVIYLAGADPYHDDRLGRLALSFAGLAERDRLVFTRCQANGTPVAVAMAGGYARQIVDTVAIHASTLRLARRIWG</sequence>
<dbReference type="InterPro" id="IPR023696">
    <property type="entry name" value="Ureohydrolase_dom_sf"/>
</dbReference>
<organism evidence="4 5">
    <name type="scientific">Candidatus Dechloromonas phosphorivorans</name>
    <dbReference type="NCBI Taxonomy" id="2899244"/>
    <lineage>
        <taxon>Bacteria</taxon>
        <taxon>Pseudomonadati</taxon>
        <taxon>Pseudomonadota</taxon>
        <taxon>Betaproteobacteria</taxon>
        <taxon>Rhodocyclales</taxon>
        <taxon>Azonexaceae</taxon>
        <taxon>Dechloromonas</taxon>
    </lineage>
</organism>
<name>A0A9D7LLD5_9RHOO</name>
<dbReference type="PANTHER" id="PTHR10625">
    <property type="entry name" value="HISTONE DEACETYLASE HDAC1-RELATED"/>
    <property type="match status" value="1"/>
</dbReference>
<reference evidence="4" key="1">
    <citation type="submission" date="2020-10" db="EMBL/GenBank/DDBJ databases">
        <title>Connecting structure to function with the recovery of over 1000 high-quality activated sludge metagenome-assembled genomes encoding full-length rRNA genes using long-read sequencing.</title>
        <authorList>
            <person name="Singleton C.M."/>
            <person name="Petriglieri F."/>
            <person name="Kristensen J.M."/>
            <person name="Kirkegaard R.H."/>
            <person name="Michaelsen T.Y."/>
            <person name="Andersen M.H."/>
            <person name="Karst S.M."/>
            <person name="Dueholm M.S."/>
            <person name="Nielsen P.H."/>
            <person name="Albertsen M."/>
        </authorList>
    </citation>
    <scope>NUCLEOTIDE SEQUENCE</scope>
    <source>
        <strain evidence="4">OdNE_18-Q3-R46-58_BAT3C.305</strain>
    </source>
</reference>
<dbReference type="Proteomes" id="UP000808146">
    <property type="component" value="Unassembled WGS sequence"/>
</dbReference>
<dbReference type="InterPro" id="IPR037138">
    <property type="entry name" value="His_deacetylse_dom_sf"/>
</dbReference>
<feature type="domain" description="Histone deacetylase" evidence="3">
    <location>
        <begin position="17"/>
        <end position="286"/>
    </location>
</feature>
<dbReference type="GO" id="GO:0004407">
    <property type="term" value="F:histone deacetylase activity"/>
    <property type="evidence" value="ECO:0007669"/>
    <property type="project" value="InterPro"/>
</dbReference>
<keyword evidence="2" id="KW-0378">Hydrolase</keyword>
<gene>
    <name evidence="4" type="ORF">IPN75_06040</name>
</gene>
<evidence type="ECO:0000256" key="1">
    <source>
        <dbReference type="ARBA" id="ARBA00005947"/>
    </source>
</evidence>
<evidence type="ECO:0000259" key="3">
    <source>
        <dbReference type="Pfam" id="PF00850"/>
    </source>
</evidence>
<dbReference type="SUPFAM" id="SSF52768">
    <property type="entry name" value="Arginase/deacetylase"/>
    <property type="match status" value="1"/>
</dbReference>
<accession>A0A9D7LLD5</accession>
<protein>
    <submittedName>
        <fullName evidence="4">Histone deacetylase</fullName>
    </submittedName>
</protein>